<reference evidence="1" key="1">
    <citation type="submission" date="2021-06" db="EMBL/GenBank/DDBJ databases">
        <authorList>
            <person name="Kallberg Y."/>
            <person name="Tangrot J."/>
            <person name="Rosling A."/>
        </authorList>
    </citation>
    <scope>NUCLEOTIDE SEQUENCE</scope>
    <source>
        <strain evidence="1">MA461A</strain>
    </source>
</reference>
<keyword evidence="2" id="KW-1185">Reference proteome</keyword>
<feature type="non-terminal residue" evidence="1">
    <location>
        <position position="197"/>
    </location>
</feature>
<sequence>MVYWLWPKNSSKNTEQPVNNPSPNPNNIQYLPSETEAQTKINQIKSSKNLDDQQATIEFLTSYIKLVNSKTGFPPFPKVPSVDEFNQRADQVFGLDFNNYVLTVLKPLMDQVKFKPAFATQTNYQELARRLQEEINPLLSSLTTQFSSLNSVGELNNLTETLLSKYFQGYIYAEAIHDELGQQLGITNHQKFEGQKT</sequence>
<dbReference type="Proteomes" id="UP000789920">
    <property type="component" value="Unassembled WGS sequence"/>
</dbReference>
<gene>
    <name evidence="1" type="ORF">RPERSI_LOCUS15662</name>
</gene>
<proteinExistence type="predicted"/>
<dbReference type="EMBL" id="CAJVQC010037871">
    <property type="protein sequence ID" value="CAG8764814.1"/>
    <property type="molecule type" value="Genomic_DNA"/>
</dbReference>
<accession>A0ACA9QT19</accession>
<name>A0ACA9QT19_9GLOM</name>
<organism evidence="1 2">
    <name type="scientific">Racocetra persica</name>
    <dbReference type="NCBI Taxonomy" id="160502"/>
    <lineage>
        <taxon>Eukaryota</taxon>
        <taxon>Fungi</taxon>
        <taxon>Fungi incertae sedis</taxon>
        <taxon>Mucoromycota</taxon>
        <taxon>Glomeromycotina</taxon>
        <taxon>Glomeromycetes</taxon>
        <taxon>Diversisporales</taxon>
        <taxon>Gigasporaceae</taxon>
        <taxon>Racocetra</taxon>
    </lineage>
</organism>
<evidence type="ECO:0000313" key="1">
    <source>
        <dbReference type="EMBL" id="CAG8764814.1"/>
    </source>
</evidence>
<comment type="caution">
    <text evidence="1">The sequence shown here is derived from an EMBL/GenBank/DDBJ whole genome shotgun (WGS) entry which is preliminary data.</text>
</comment>
<evidence type="ECO:0000313" key="2">
    <source>
        <dbReference type="Proteomes" id="UP000789920"/>
    </source>
</evidence>
<protein>
    <submittedName>
        <fullName evidence="1">17990_t:CDS:1</fullName>
    </submittedName>
</protein>